<name>A0A0A2WIY8_9GAMM</name>
<sequence>MTVVHQHMVLNFVSAIYYCENKHWPADVAAVHAFQDELKITLPVPPDWTLIESRLAYSVSEDTGEMTVHSEKDIVPDAHPVTSTNQTPVCTGKNIEMRPHLNIGE</sequence>
<dbReference type="PATRIC" id="fig|1300345.3.peg.852"/>
<comment type="caution">
    <text evidence="1">The sequence shown here is derived from an EMBL/GenBank/DDBJ whole genome shotgun (WGS) entry which is preliminary data.</text>
</comment>
<accession>A0A0A2WIY8</accession>
<keyword evidence="2" id="KW-1185">Reference proteome</keyword>
<reference evidence="1 2" key="1">
    <citation type="submission" date="2014-09" db="EMBL/GenBank/DDBJ databases">
        <title>Genome sequences of Lysobacter dokdonensis DS-58.</title>
        <authorList>
            <person name="Kim J.F."/>
            <person name="Kwak M.-J."/>
        </authorList>
    </citation>
    <scope>NUCLEOTIDE SEQUENCE [LARGE SCALE GENOMIC DNA]</scope>
    <source>
        <strain evidence="1 2">DS-58</strain>
    </source>
</reference>
<dbReference type="Proteomes" id="UP000030518">
    <property type="component" value="Unassembled WGS sequence"/>
</dbReference>
<evidence type="ECO:0000313" key="2">
    <source>
        <dbReference type="Proteomes" id="UP000030518"/>
    </source>
</evidence>
<organism evidence="1 2">
    <name type="scientific">Lysobacter dokdonensis DS-58</name>
    <dbReference type="NCBI Taxonomy" id="1300345"/>
    <lineage>
        <taxon>Bacteria</taxon>
        <taxon>Pseudomonadati</taxon>
        <taxon>Pseudomonadota</taxon>
        <taxon>Gammaproteobacteria</taxon>
        <taxon>Lysobacterales</taxon>
        <taxon>Lysobacteraceae</taxon>
        <taxon>Noviluteimonas</taxon>
    </lineage>
</organism>
<evidence type="ECO:0000313" key="1">
    <source>
        <dbReference type="EMBL" id="KGQ19773.1"/>
    </source>
</evidence>
<dbReference type="AlphaFoldDB" id="A0A0A2WIY8"/>
<gene>
    <name evidence="1" type="ORF">LF41_2275</name>
</gene>
<protein>
    <submittedName>
        <fullName evidence="1">Uncharacterized protein</fullName>
    </submittedName>
</protein>
<dbReference type="EMBL" id="JRKJ01000005">
    <property type="protein sequence ID" value="KGQ19773.1"/>
    <property type="molecule type" value="Genomic_DNA"/>
</dbReference>
<proteinExistence type="predicted"/>